<proteinExistence type="predicted"/>
<protein>
    <recommendedName>
        <fullName evidence="3">SH3 domain-containing protein</fullName>
    </recommendedName>
</protein>
<dbReference type="PROSITE" id="PS51257">
    <property type="entry name" value="PROKAR_LIPOPROTEIN"/>
    <property type="match status" value="1"/>
</dbReference>
<name>A0A5S3PGF1_9FLAO</name>
<accession>A0A5S3PGF1</accession>
<evidence type="ECO:0000313" key="2">
    <source>
        <dbReference type="Proteomes" id="UP000310314"/>
    </source>
</evidence>
<dbReference type="Proteomes" id="UP000310314">
    <property type="component" value="Unassembled WGS sequence"/>
</dbReference>
<comment type="caution">
    <text evidence="1">The sequence shown here is derived from an EMBL/GenBank/DDBJ whole genome shotgun (WGS) entry which is preliminary data.</text>
</comment>
<gene>
    <name evidence="1" type="ORF">FEE95_19080</name>
</gene>
<evidence type="ECO:0000313" key="1">
    <source>
        <dbReference type="EMBL" id="TMM53175.1"/>
    </source>
</evidence>
<keyword evidence="2" id="KW-1185">Reference proteome</keyword>
<sequence>MKVIFYILLLLIFSACGESKKKDLSNNTESVTKDFPKASLNNECHFETYIKYTDSLPLYDNANGQIIKYFRFEDNPNYDFGGGFLFKNSELGWLQIGRDENNPELENYWIKSDFIEVGTNNYKGQEISLLKEPARDSEITGVIIEESYLNVLNCKNDWVFVEKEGNKGWLSPEYICTNSETNCN</sequence>
<organism evidence="1 2">
    <name type="scientific">Maribacter algarum</name>
    <name type="common">ex Zhang et al. 2020</name>
    <dbReference type="NCBI Taxonomy" id="2578118"/>
    <lineage>
        <taxon>Bacteria</taxon>
        <taxon>Pseudomonadati</taxon>
        <taxon>Bacteroidota</taxon>
        <taxon>Flavobacteriia</taxon>
        <taxon>Flavobacteriales</taxon>
        <taxon>Flavobacteriaceae</taxon>
        <taxon>Maribacter</taxon>
    </lineage>
</organism>
<evidence type="ECO:0008006" key="3">
    <source>
        <dbReference type="Google" id="ProtNLM"/>
    </source>
</evidence>
<dbReference type="RefSeq" id="WP_138659635.1">
    <property type="nucleotide sequence ID" value="NZ_VATY01000005.1"/>
</dbReference>
<dbReference type="AlphaFoldDB" id="A0A5S3PGF1"/>
<dbReference type="EMBL" id="VATY01000005">
    <property type="protein sequence ID" value="TMM53175.1"/>
    <property type="molecule type" value="Genomic_DNA"/>
</dbReference>
<reference evidence="1 2" key="1">
    <citation type="submission" date="2019-05" db="EMBL/GenBank/DDBJ databases">
        <authorList>
            <person name="Zhang J.-Y."/>
            <person name="Feg X."/>
            <person name="Du Z.-J."/>
        </authorList>
    </citation>
    <scope>NUCLEOTIDE SEQUENCE [LARGE SCALE GENOMIC DNA]</scope>
    <source>
        <strain evidence="1 2">RZ26</strain>
    </source>
</reference>
<dbReference type="OrthoDB" id="1443137at2"/>